<keyword evidence="1" id="KW-0472">Membrane</keyword>
<evidence type="ECO:0000256" key="1">
    <source>
        <dbReference type="SAM" id="Phobius"/>
    </source>
</evidence>
<evidence type="ECO:0000313" key="3">
    <source>
        <dbReference type="Proteomes" id="UP001231924"/>
    </source>
</evidence>
<feature type="transmembrane region" description="Helical" evidence="1">
    <location>
        <begin position="121"/>
        <end position="146"/>
    </location>
</feature>
<sequence length="225" mass="22703">MSIEALILGLLSAVRATPLAIVSGFLLSRDPRRPIAAYVVTGIAVSLAVGAVVVLWLGPAVGAGDPGDAEASAGRQIVDLVLGVGAVGYAAGYASGRLAGRGGDRRPGRVDALLARLREPSIPIAAAAGALTNLPGLFYVAGLVAILETGAGPVGAMVQVVVYTVLRLGGPAAVLVLCVTRPRQARSATDAVRDWAVRHRRILVPGVLGVLGLYLAAKGLVGLLS</sequence>
<reference evidence="2 3" key="1">
    <citation type="submission" date="2023-06" db="EMBL/GenBank/DDBJ databases">
        <title>Actinomycetospora Odt1-22.</title>
        <authorList>
            <person name="Supong K."/>
        </authorList>
    </citation>
    <scope>NUCLEOTIDE SEQUENCE [LARGE SCALE GENOMIC DNA]</scope>
    <source>
        <strain evidence="2 3">Odt1-22</strain>
    </source>
</reference>
<feature type="transmembrane region" description="Helical" evidence="1">
    <location>
        <begin position="158"/>
        <end position="181"/>
    </location>
</feature>
<comment type="caution">
    <text evidence="2">The sequence shown here is derived from an EMBL/GenBank/DDBJ whole genome shotgun (WGS) entry which is preliminary data.</text>
</comment>
<name>A0ABT7MHB4_9PSEU</name>
<keyword evidence="1" id="KW-0812">Transmembrane</keyword>
<dbReference type="Proteomes" id="UP001231924">
    <property type="component" value="Unassembled WGS sequence"/>
</dbReference>
<keyword evidence="1" id="KW-1133">Transmembrane helix</keyword>
<organism evidence="2 3">
    <name type="scientific">Actinomycetospora termitidis</name>
    <dbReference type="NCBI Taxonomy" id="3053470"/>
    <lineage>
        <taxon>Bacteria</taxon>
        <taxon>Bacillati</taxon>
        <taxon>Actinomycetota</taxon>
        <taxon>Actinomycetes</taxon>
        <taxon>Pseudonocardiales</taxon>
        <taxon>Pseudonocardiaceae</taxon>
        <taxon>Actinomycetospora</taxon>
    </lineage>
</organism>
<dbReference type="RefSeq" id="WP_286056674.1">
    <property type="nucleotide sequence ID" value="NZ_JASVWF010000009.1"/>
</dbReference>
<feature type="transmembrane region" description="Helical" evidence="1">
    <location>
        <begin position="35"/>
        <end position="57"/>
    </location>
</feature>
<evidence type="ECO:0000313" key="2">
    <source>
        <dbReference type="EMBL" id="MDL5160068.1"/>
    </source>
</evidence>
<accession>A0ABT7MHB4</accession>
<protein>
    <submittedName>
        <fullName evidence="2">GAP family protein</fullName>
    </submittedName>
</protein>
<dbReference type="Pfam" id="PF11139">
    <property type="entry name" value="SfLAP"/>
    <property type="match status" value="1"/>
</dbReference>
<keyword evidence="3" id="KW-1185">Reference proteome</keyword>
<feature type="transmembrane region" description="Helical" evidence="1">
    <location>
        <begin position="6"/>
        <end position="28"/>
    </location>
</feature>
<feature type="transmembrane region" description="Helical" evidence="1">
    <location>
        <begin position="77"/>
        <end position="100"/>
    </location>
</feature>
<feature type="transmembrane region" description="Helical" evidence="1">
    <location>
        <begin position="202"/>
        <end position="224"/>
    </location>
</feature>
<gene>
    <name evidence="2" type="ORF">QRT03_29150</name>
</gene>
<proteinExistence type="predicted"/>
<dbReference type="InterPro" id="IPR021315">
    <property type="entry name" value="Gap/Sap"/>
</dbReference>
<dbReference type="EMBL" id="JASVWF010000009">
    <property type="protein sequence ID" value="MDL5160068.1"/>
    <property type="molecule type" value="Genomic_DNA"/>
</dbReference>